<name>A0A8S1TFP8_PAROT</name>
<dbReference type="EMBL" id="CAJJDP010000027">
    <property type="protein sequence ID" value="CAD8152961.1"/>
    <property type="molecule type" value="Genomic_DNA"/>
</dbReference>
<keyword evidence="2" id="KW-1185">Reference proteome</keyword>
<dbReference type="Proteomes" id="UP000683925">
    <property type="component" value="Unassembled WGS sequence"/>
</dbReference>
<evidence type="ECO:0000313" key="1">
    <source>
        <dbReference type="EMBL" id="CAD8152961.1"/>
    </source>
</evidence>
<dbReference type="AlphaFoldDB" id="A0A8S1TFP8"/>
<accession>A0A8S1TFP8</accession>
<protein>
    <submittedName>
        <fullName evidence="1">Uncharacterized protein</fullName>
    </submittedName>
</protein>
<organism evidence="1 2">
    <name type="scientific">Paramecium octaurelia</name>
    <dbReference type="NCBI Taxonomy" id="43137"/>
    <lineage>
        <taxon>Eukaryota</taxon>
        <taxon>Sar</taxon>
        <taxon>Alveolata</taxon>
        <taxon>Ciliophora</taxon>
        <taxon>Intramacronucleata</taxon>
        <taxon>Oligohymenophorea</taxon>
        <taxon>Peniculida</taxon>
        <taxon>Parameciidae</taxon>
        <taxon>Paramecium</taxon>
    </lineage>
</organism>
<comment type="caution">
    <text evidence="1">The sequence shown here is derived from an EMBL/GenBank/DDBJ whole genome shotgun (WGS) entry which is preliminary data.</text>
</comment>
<evidence type="ECO:0000313" key="2">
    <source>
        <dbReference type="Proteomes" id="UP000683925"/>
    </source>
</evidence>
<gene>
    <name evidence="1" type="ORF">POCTA_138.1.T0270126</name>
</gene>
<reference evidence="1" key="1">
    <citation type="submission" date="2021-01" db="EMBL/GenBank/DDBJ databases">
        <authorList>
            <consortium name="Genoscope - CEA"/>
            <person name="William W."/>
        </authorList>
    </citation>
    <scope>NUCLEOTIDE SEQUENCE</scope>
</reference>
<sequence length="133" mass="15722">MKALQNPIEDLQKILLKLIRRLRQRILNIISHLGLNKKKAPFQSSTRQGYLNLESYFINHNNVKKEEQDILIVKAKELLSKPVKRKHIRSESQLVQKIPEQYDMLKQYADENSGYDHIQLSLVKLQEQYQVIS</sequence>
<proteinExistence type="predicted"/>